<reference evidence="2 3" key="1">
    <citation type="submission" date="2014-02" db="EMBL/GenBank/DDBJ databases">
        <title>Single nucleus genome sequencing reveals high similarity among nuclei of an endomycorrhizal fungus.</title>
        <authorList>
            <person name="Lin K."/>
            <person name="Geurts R."/>
            <person name="Zhang Z."/>
            <person name="Limpens E."/>
            <person name="Saunders D.G."/>
            <person name="Mu D."/>
            <person name="Pang E."/>
            <person name="Cao H."/>
            <person name="Cha H."/>
            <person name="Lin T."/>
            <person name="Zhou Q."/>
            <person name="Shang Y."/>
            <person name="Li Y."/>
            <person name="Ivanov S."/>
            <person name="Sharma T."/>
            <person name="Velzen R.V."/>
            <person name="Ruijter N.D."/>
            <person name="Aanen D.K."/>
            <person name="Win J."/>
            <person name="Kamoun S."/>
            <person name="Bisseling T."/>
            <person name="Huang S."/>
        </authorList>
    </citation>
    <scope>NUCLEOTIDE SEQUENCE [LARGE SCALE GENOMIC DNA]</scope>
    <source>
        <strain evidence="3">DAOM197198w</strain>
    </source>
</reference>
<dbReference type="AlphaFoldDB" id="A0A015MK87"/>
<gene>
    <name evidence="2" type="ORF">RirG_116120</name>
</gene>
<evidence type="ECO:0000313" key="3">
    <source>
        <dbReference type="Proteomes" id="UP000022910"/>
    </source>
</evidence>
<evidence type="ECO:0000256" key="1">
    <source>
        <dbReference type="SAM" id="MobiDB-lite"/>
    </source>
</evidence>
<sequence>MNTNNQTVQDYPNLPMGNSNEQHIDHNPINDVGAFINNATPASQNVSFEFYFPFSSSIDTRIYHITYQYTELHPLENARLLNNNINLSHIPDPQFPPHNNIHSLIRQQIQQLIQQLVYQQNTANNIQQQLSETIQPTTKVYSDNNTYDTTSISVNGTISDNIQDGEFQNSP</sequence>
<proteinExistence type="predicted"/>
<accession>A0A015MK87</accession>
<dbReference type="Proteomes" id="UP000022910">
    <property type="component" value="Unassembled WGS sequence"/>
</dbReference>
<evidence type="ECO:0000313" key="2">
    <source>
        <dbReference type="EMBL" id="EXX67248.1"/>
    </source>
</evidence>
<name>A0A015MK87_RHIIW</name>
<organism evidence="2 3">
    <name type="scientific">Rhizophagus irregularis (strain DAOM 197198w)</name>
    <name type="common">Glomus intraradices</name>
    <dbReference type="NCBI Taxonomy" id="1432141"/>
    <lineage>
        <taxon>Eukaryota</taxon>
        <taxon>Fungi</taxon>
        <taxon>Fungi incertae sedis</taxon>
        <taxon>Mucoromycota</taxon>
        <taxon>Glomeromycotina</taxon>
        <taxon>Glomeromycetes</taxon>
        <taxon>Glomerales</taxon>
        <taxon>Glomeraceae</taxon>
        <taxon>Rhizophagus</taxon>
    </lineage>
</organism>
<feature type="region of interest" description="Disordered" evidence="1">
    <location>
        <begin position="1"/>
        <end position="23"/>
    </location>
</feature>
<comment type="caution">
    <text evidence="2">The sequence shown here is derived from an EMBL/GenBank/DDBJ whole genome shotgun (WGS) entry which is preliminary data.</text>
</comment>
<protein>
    <submittedName>
        <fullName evidence="2">Uncharacterized protein</fullName>
    </submittedName>
</protein>
<dbReference type="HOGENOM" id="CLU_116854_0_0_1"/>
<dbReference type="OrthoDB" id="2381205at2759"/>
<feature type="compositionally biased region" description="Polar residues" evidence="1">
    <location>
        <begin position="1"/>
        <end position="21"/>
    </location>
</feature>
<keyword evidence="3" id="KW-1185">Reference proteome</keyword>
<dbReference type="EMBL" id="JEMT01017901">
    <property type="protein sequence ID" value="EXX67248.1"/>
    <property type="molecule type" value="Genomic_DNA"/>
</dbReference>